<dbReference type="PANTHER" id="PTHR43616">
    <property type="entry name" value="GLYCEROL DEHYDROGENASE"/>
    <property type="match status" value="1"/>
</dbReference>
<feature type="domain" description="Alcohol dehydrogenase iron-type/glycerol dehydrogenase GldA" evidence="6">
    <location>
        <begin position="10"/>
        <end position="156"/>
    </location>
</feature>
<accession>A0A5D8QC86</accession>
<evidence type="ECO:0000313" key="7">
    <source>
        <dbReference type="EMBL" id="TZE81416.1"/>
    </source>
</evidence>
<organism evidence="7 8">
    <name type="scientific">Calorimonas adulescens</name>
    <dbReference type="NCBI Taxonomy" id="2606906"/>
    <lineage>
        <taxon>Bacteria</taxon>
        <taxon>Bacillati</taxon>
        <taxon>Bacillota</taxon>
        <taxon>Clostridia</taxon>
        <taxon>Thermoanaerobacterales</taxon>
        <taxon>Thermoanaerobacteraceae</taxon>
        <taxon>Calorimonas</taxon>
    </lineage>
</organism>
<evidence type="ECO:0000259" key="6">
    <source>
        <dbReference type="Pfam" id="PF00465"/>
    </source>
</evidence>
<keyword evidence="2 4" id="KW-0479">Metal-binding</keyword>
<dbReference type="EMBL" id="VTPS01000014">
    <property type="protein sequence ID" value="TZE81416.1"/>
    <property type="molecule type" value="Genomic_DNA"/>
</dbReference>
<keyword evidence="5" id="KW-0520">NAD</keyword>
<dbReference type="Gene3D" id="3.40.50.1970">
    <property type="match status" value="1"/>
</dbReference>
<evidence type="ECO:0000256" key="5">
    <source>
        <dbReference type="PIRSR" id="PIRSR000112-3"/>
    </source>
</evidence>
<dbReference type="Gene3D" id="1.20.1090.10">
    <property type="entry name" value="Dehydroquinate synthase-like - alpha domain"/>
    <property type="match status" value="1"/>
</dbReference>
<evidence type="ECO:0000256" key="4">
    <source>
        <dbReference type="PIRSR" id="PIRSR000112-1"/>
    </source>
</evidence>
<feature type="binding site" evidence="4">
    <location>
        <position position="173"/>
    </location>
    <ligand>
        <name>glycerol</name>
        <dbReference type="ChEBI" id="CHEBI:17754"/>
    </ligand>
</feature>
<reference evidence="7 8" key="1">
    <citation type="submission" date="2019-08" db="EMBL/GenBank/DDBJ databases">
        <title>Calorimonas adulescens gen. nov., sp. nov., an anaerobic thermophilic bacterium from Sakhalin hot spring.</title>
        <authorList>
            <person name="Khomyakova M.A."/>
            <person name="Merkel A.Y."/>
            <person name="Novikov A."/>
            <person name="Bonch-Osmolovskaya E.A."/>
            <person name="Slobodkin A.I."/>
        </authorList>
    </citation>
    <scope>NUCLEOTIDE SEQUENCE [LARGE SCALE GENOMIC DNA]</scope>
    <source>
        <strain evidence="7 8">A05MB</strain>
    </source>
</reference>
<dbReference type="Pfam" id="PF00465">
    <property type="entry name" value="Fe-ADH"/>
    <property type="match status" value="1"/>
</dbReference>
<name>A0A5D8QC86_9THEO</name>
<comment type="cofactor">
    <cofactor evidence="4">
        <name>Zn(2+)</name>
        <dbReference type="ChEBI" id="CHEBI:29105"/>
    </cofactor>
    <text evidence="4">Binds 1 zinc ion per subunit.</text>
</comment>
<feature type="binding site" evidence="5">
    <location>
        <position position="129"/>
    </location>
    <ligand>
        <name>NAD(+)</name>
        <dbReference type="ChEBI" id="CHEBI:57540"/>
    </ligand>
</feature>
<evidence type="ECO:0000256" key="3">
    <source>
        <dbReference type="ARBA" id="ARBA00023002"/>
    </source>
</evidence>
<dbReference type="InterPro" id="IPR001670">
    <property type="entry name" value="ADH_Fe/GldA"/>
</dbReference>
<evidence type="ECO:0000313" key="8">
    <source>
        <dbReference type="Proteomes" id="UP000322976"/>
    </source>
</evidence>
<dbReference type="PANTHER" id="PTHR43616:SF3">
    <property type="entry name" value="HYDROXYCARBOXYLATE DEHYDROGENASE A"/>
    <property type="match status" value="1"/>
</dbReference>
<keyword evidence="3" id="KW-0560">Oxidoreductase</keyword>
<gene>
    <name evidence="7" type="ORF">FWJ32_09565</name>
</gene>
<keyword evidence="8" id="KW-1185">Reference proteome</keyword>
<dbReference type="CDD" id="cd08550">
    <property type="entry name" value="GlyDH-like"/>
    <property type="match status" value="1"/>
</dbReference>
<proteinExistence type="inferred from homology"/>
<feature type="binding site" evidence="5">
    <location>
        <position position="133"/>
    </location>
    <ligand>
        <name>NAD(+)</name>
        <dbReference type="ChEBI" id="CHEBI:57540"/>
    </ligand>
</feature>
<evidence type="ECO:0000256" key="2">
    <source>
        <dbReference type="ARBA" id="ARBA00022723"/>
    </source>
</evidence>
<dbReference type="InterPro" id="IPR016205">
    <property type="entry name" value="Glycerol_DH"/>
</dbReference>
<dbReference type="SUPFAM" id="SSF56796">
    <property type="entry name" value="Dehydroquinate synthase-like"/>
    <property type="match status" value="1"/>
</dbReference>
<comment type="similarity">
    <text evidence="1">Belongs to the iron-containing alcohol dehydrogenase family.</text>
</comment>
<dbReference type="PROSITE" id="PS00913">
    <property type="entry name" value="ADH_IRON_1"/>
    <property type="match status" value="1"/>
</dbReference>
<feature type="binding site" evidence="5">
    <location>
        <begin position="96"/>
        <end position="100"/>
    </location>
    <ligand>
        <name>NAD(+)</name>
        <dbReference type="ChEBI" id="CHEBI:57540"/>
    </ligand>
</feature>
<evidence type="ECO:0000256" key="1">
    <source>
        <dbReference type="ARBA" id="ARBA00007358"/>
    </source>
</evidence>
<comment type="caution">
    <text evidence="7">The sequence shown here is derived from an EMBL/GenBank/DDBJ whole genome shotgun (WGS) entry which is preliminary data.</text>
</comment>
<feature type="binding site" evidence="5">
    <location>
        <position position="127"/>
    </location>
    <ligand>
        <name>NAD(+)</name>
        <dbReference type="ChEBI" id="CHEBI:57540"/>
    </ligand>
</feature>
<dbReference type="PIRSF" id="PIRSF000112">
    <property type="entry name" value="Glycerol_dehydrogenase"/>
    <property type="match status" value="1"/>
</dbReference>
<feature type="binding site" evidence="4">
    <location>
        <position position="256"/>
    </location>
    <ligand>
        <name>glycerol</name>
        <dbReference type="ChEBI" id="CHEBI:17754"/>
    </ligand>
</feature>
<sequence length="368" mass="39997">MMMHLVMGSPNRYIQYAGIIKDAGDYIKDFGKRALVVGGHTALSVTSDSLTASLTKNNIDYIVTEFKGEVTQDEIDRVGTIAAENNRDVIIGVGGGKAIDTAKAAANKIGVRLVTIPTIAATCASWTPLSVIYNDEHEFLRYTVFRDSPSLVLVDTKVIAESPARYFAAGISDTLVKGYEAAASSKGKYINVPTRAALSMADLCTETLFEYGRQAYEDVKGNRVSEAVEKTIDAIIALSGMVGGLGSDNCRIAAAHAIHNGFTILPEVHGFNHGEKIAFSTLVQLCLENYPDTEFERVTNFLHSIDQPVTLSMLNLEGIENDRLEKVARRACAPQESTHNMYFEVTPEDVVRAIIEADRKATALIRGV</sequence>
<feature type="binding site" evidence="4">
    <location>
        <position position="273"/>
    </location>
    <ligand>
        <name>glycerol</name>
        <dbReference type="ChEBI" id="CHEBI:17754"/>
    </ligand>
</feature>
<dbReference type="Proteomes" id="UP000322976">
    <property type="component" value="Unassembled WGS sequence"/>
</dbReference>
<dbReference type="NCBIfam" id="NF006941">
    <property type="entry name" value="PRK09423.1"/>
    <property type="match status" value="1"/>
</dbReference>
<dbReference type="GO" id="GO:0016614">
    <property type="term" value="F:oxidoreductase activity, acting on CH-OH group of donors"/>
    <property type="evidence" value="ECO:0007669"/>
    <property type="project" value="InterPro"/>
</dbReference>
<dbReference type="GO" id="GO:0046872">
    <property type="term" value="F:metal ion binding"/>
    <property type="evidence" value="ECO:0007669"/>
    <property type="project" value="UniProtKB-KW"/>
</dbReference>
<dbReference type="AlphaFoldDB" id="A0A5D8QC86"/>
<protein>
    <submittedName>
        <fullName evidence="7">Iron-containing alcohol dehydrogenase family protein</fullName>
    </submittedName>
</protein>
<dbReference type="InterPro" id="IPR018211">
    <property type="entry name" value="ADH_Fe_CS"/>
</dbReference>
<keyword evidence="4" id="KW-0862">Zinc</keyword>